<comment type="caution">
    <text evidence="1">The sequence shown here is derived from an EMBL/GenBank/DDBJ whole genome shotgun (WGS) entry which is preliminary data.</text>
</comment>
<evidence type="ECO:0000313" key="1">
    <source>
        <dbReference type="EMBL" id="MBF9066927.1"/>
    </source>
</evidence>
<dbReference type="AlphaFoldDB" id="A0A931B1E1"/>
<name>A0A931B1E1_9ACTN</name>
<evidence type="ECO:0000313" key="2">
    <source>
        <dbReference type="Proteomes" id="UP000657385"/>
    </source>
</evidence>
<dbReference type="EMBL" id="JADPRT010000001">
    <property type="protein sequence ID" value="MBF9066927.1"/>
    <property type="molecule type" value="Genomic_DNA"/>
</dbReference>
<proteinExistence type="predicted"/>
<sequence length="404" mass="44238">MERPTGRELLALRRLLRDPDAPGLERWPAAKRLGTAGEAEQEFATERLLERDFPMSVASYLAEAMADFAPRFQEQLAERLRGPAAVSGEFDEDRIWAAEALAALGADYRDEGVAALRAAIADPQQGRWQTTRVAQLRWMAAVALADTDPSLRDEAAAVVHQDDIAHDTWENELARATHLRDIGGAPAEEGTRMLLAMREEVDEEFRYDVEEALGLHDDEADAASGTVTATAPVLTQAQADVRRALEGLTALGVPSLAEQFDADLAASAPDRADQLTDRYRAYVACTTAPEATAALAMTVPESAVELTAKLAGGRGPRTFVALSDAAEPQLRESSDHESRVVDALCRELEWGPRQGLHRPERGERTEDYVLAVGEHEGVHRRVTLVYRFHPELDAVLVLWLLVGP</sequence>
<organism evidence="1 2">
    <name type="scientific">Streptacidiphilus fuscans</name>
    <dbReference type="NCBI Taxonomy" id="2789292"/>
    <lineage>
        <taxon>Bacteria</taxon>
        <taxon>Bacillati</taxon>
        <taxon>Actinomycetota</taxon>
        <taxon>Actinomycetes</taxon>
        <taxon>Kitasatosporales</taxon>
        <taxon>Streptomycetaceae</taxon>
        <taxon>Streptacidiphilus</taxon>
    </lineage>
</organism>
<dbReference type="Proteomes" id="UP000657385">
    <property type="component" value="Unassembled WGS sequence"/>
</dbReference>
<gene>
    <name evidence="1" type="ORF">I2501_02590</name>
</gene>
<dbReference type="RefSeq" id="WP_196192096.1">
    <property type="nucleotide sequence ID" value="NZ_JADPRT010000001.1"/>
</dbReference>
<protein>
    <submittedName>
        <fullName evidence="1">Uncharacterized protein</fullName>
    </submittedName>
</protein>
<accession>A0A931B1E1</accession>
<keyword evidence="2" id="KW-1185">Reference proteome</keyword>
<reference evidence="1" key="1">
    <citation type="submission" date="2020-11" db="EMBL/GenBank/DDBJ databases">
        <title>Isolation and identification of active actinomycetes.</title>
        <authorList>
            <person name="Yu B."/>
        </authorList>
    </citation>
    <scope>NUCLEOTIDE SEQUENCE</scope>
    <source>
        <strain evidence="1">NEAU-YB345</strain>
    </source>
</reference>